<gene>
    <name evidence="2" type="ORF">Tco_0923336</name>
</gene>
<comment type="caution">
    <text evidence="2">The sequence shown here is derived from an EMBL/GenBank/DDBJ whole genome shotgun (WGS) entry which is preliminary data.</text>
</comment>
<dbReference type="EMBL" id="BQNB010014832">
    <property type="protein sequence ID" value="GJT32917.1"/>
    <property type="molecule type" value="Genomic_DNA"/>
</dbReference>
<evidence type="ECO:0000313" key="3">
    <source>
        <dbReference type="Proteomes" id="UP001151760"/>
    </source>
</evidence>
<reference evidence="2" key="2">
    <citation type="submission" date="2022-01" db="EMBL/GenBank/DDBJ databases">
        <authorList>
            <person name="Yamashiro T."/>
            <person name="Shiraishi A."/>
            <person name="Satake H."/>
            <person name="Nakayama K."/>
        </authorList>
    </citation>
    <scope>NUCLEOTIDE SEQUENCE</scope>
</reference>
<feature type="region of interest" description="Disordered" evidence="1">
    <location>
        <begin position="112"/>
        <end position="134"/>
    </location>
</feature>
<reference evidence="2" key="1">
    <citation type="journal article" date="2022" name="Int. J. Mol. Sci.">
        <title>Draft Genome of Tanacetum Coccineum: Genomic Comparison of Closely Related Tanacetum-Family Plants.</title>
        <authorList>
            <person name="Yamashiro T."/>
            <person name="Shiraishi A."/>
            <person name="Nakayama K."/>
            <person name="Satake H."/>
        </authorList>
    </citation>
    <scope>NUCLEOTIDE SEQUENCE</scope>
</reference>
<accession>A0ABQ5D298</accession>
<proteinExistence type="predicted"/>
<name>A0ABQ5D298_9ASTR</name>
<dbReference type="Proteomes" id="UP001151760">
    <property type="component" value="Unassembled WGS sequence"/>
</dbReference>
<evidence type="ECO:0000256" key="1">
    <source>
        <dbReference type="SAM" id="MobiDB-lite"/>
    </source>
</evidence>
<feature type="compositionally biased region" description="Polar residues" evidence="1">
    <location>
        <begin position="117"/>
        <end position="126"/>
    </location>
</feature>
<evidence type="ECO:0000313" key="2">
    <source>
        <dbReference type="EMBL" id="GJT32917.1"/>
    </source>
</evidence>
<protein>
    <submittedName>
        <fullName evidence="2">Uncharacterized protein</fullName>
    </submittedName>
</protein>
<sequence>MEDLDMTMEEYVQYETEKALRNGKFYNWETATYGKINYIGDINYLIFFETKFPTIVSDDALSSKPTLSSQHVDKVNWKMKHHCLNMKMKNMMIKNIDGKINMPRRNVTWEHQEKASNIDQTKSDNASVDDGNKNYENGIKNMGDKNSDVFGWEDPKVQPMKPSFVNVVTSDKQKPKVNFRTLVNDESVEDSDFVLPLEAVVAAQNKFANSLVGYFVEKTIAFPLVKNYVTNTWAKYGFQKVIKDDDGFYFFKFLVTNET</sequence>
<keyword evidence="3" id="KW-1185">Reference proteome</keyword>
<organism evidence="2 3">
    <name type="scientific">Tanacetum coccineum</name>
    <dbReference type="NCBI Taxonomy" id="301880"/>
    <lineage>
        <taxon>Eukaryota</taxon>
        <taxon>Viridiplantae</taxon>
        <taxon>Streptophyta</taxon>
        <taxon>Embryophyta</taxon>
        <taxon>Tracheophyta</taxon>
        <taxon>Spermatophyta</taxon>
        <taxon>Magnoliopsida</taxon>
        <taxon>eudicotyledons</taxon>
        <taxon>Gunneridae</taxon>
        <taxon>Pentapetalae</taxon>
        <taxon>asterids</taxon>
        <taxon>campanulids</taxon>
        <taxon>Asterales</taxon>
        <taxon>Asteraceae</taxon>
        <taxon>Asteroideae</taxon>
        <taxon>Anthemideae</taxon>
        <taxon>Anthemidinae</taxon>
        <taxon>Tanacetum</taxon>
    </lineage>
</organism>